<dbReference type="RefSeq" id="WP_007364383.1">
    <property type="nucleotide sequence ID" value="NZ_ACLR01000001.1"/>
</dbReference>
<dbReference type="OrthoDB" id="9784166at2"/>
<dbReference type="AlphaFoldDB" id="C2M902"/>
<comment type="caution">
    <text evidence="2">The sequence shown here is derived from an EMBL/GenBank/DDBJ whole genome shotgun (WGS) entry which is preliminary data.</text>
</comment>
<evidence type="ECO:0000259" key="1">
    <source>
        <dbReference type="Pfam" id="PF00814"/>
    </source>
</evidence>
<accession>C2M902</accession>
<dbReference type="EMBL" id="ACLR01000001">
    <property type="protein sequence ID" value="EEK17791.1"/>
    <property type="molecule type" value="Genomic_DNA"/>
</dbReference>
<dbReference type="SUPFAM" id="SSF53067">
    <property type="entry name" value="Actin-like ATPase domain"/>
    <property type="match status" value="1"/>
</dbReference>
<dbReference type="Proteomes" id="UP000003303">
    <property type="component" value="Unassembled WGS sequence"/>
</dbReference>
<dbReference type="STRING" id="596327.PORUE0001_0586"/>
<dbReference type="Gene3D" id="3.30.420.40">
    <property type="match status" value="1"/>
</dbReference>
<dbReference type="InterPro" id="IPR022496">
    <property type="entry name" value="T6A_TsaB"/>
</dbReference>
<dbReference type="NCBIfam" id="TIGR03725">
    <property type="entry name" value="T6A_YeaZ"/>
    <property type="match status" value="1"/>
</dbReference>
<name>C2M902_9PORP</name>
<organism evidence="2 3">
    <name type="scientific">Porphyromonas uenonis 60-3</name>
    <dbReference type="NCBI Taxonomy" id="596327"/>
    <lineage>
        <taxon>Bacteria</taxon>
        <taxon>Pseudomonadati</taxon>
        <taxon>Bacteroidota</taxon>
        <taxon>Bacteroidia</taxon>
        <taxon>Bacteroidales</taxon>
        <taxon>Porphyromonadaceae</taxon>
        <taxon>Porphyromonas</taxon>
    </lineage>
</organism>
<dbReference type="PANTHER" id="PTHR11735:SF11">
    <property type="entry name" value="TRNA THREONYLCARBAMOYLADENOSINE BIOSYNTHESIS PROTEIN TSAB"/>
    <property type="match status" value="1"/>
</dbReference>
<dbReference type="eggNOG" id="COG1214">
    <property type="taxonomic scope" value="Bacteria"/>
</dbReference>
<evidence type="ECO:0000313" key="2">
    <source>
        <dbReference type="EMBL" id="EEK17791.1"/>
    </source>
</evidence>
<protein>
    <submittedName>
        <fullName evidence="2">Universal bacterial protein YeaZ</fullName>
    </submittedName>
</protein>
<dbReference type="InterPro" id="IPR043129">
    <property type="entry name" value="ATPase_NBD"/>
</dbReference>
<dbReference type="GO" id="GO:0002949">
    <property type="term" value="P:tRNA threonylcarbamoyladenosine modification"/>
    <property type="evidence" value="ECO:0007669"/>
    <property type="project" value="InterPro"/>
</dbReference>
<reference evidence="2 3" key="1">
    <citation type="submission" date="2009-04" db="EMBL/GenBank/DDBJ databases">
        <authorList>
            <person name="Sebastian Y."/>
            <person name="Madupu R."/>
            <person name="Durkin A.S."/>
            <person name="Torralba M."/>
            <person name="Methe B."/>
            <person name="Sutton G.G."/>
            <person name="Strausberg R.L."/>
            <person name="Nelson K.E."/>
        </authorList>
    </citation>
    <scope>NUCLEOTIDE SEQUENCE [LARGE SCALE GENOMIC DNA]</scope>
    <source>
        <strain evidence="2 3">60-3</strain>
    </source>
</reference>
<gene>
    <name evidence="2" type="primary">yeaZ</name>
    <name evidence="2" type="ORF">PORUE0001_0586</name>
</gene>
<dbReference type="InterPro" id="IPR000905">
    <property type="entry name" value="Gcp-like_dom"/>
</dbReference>
<dbReference type="Pfam" id="PF00814">
    <property type="entry name" value="TsaD"/>
    <property type="match status" value="1"/>
</dbReference>
<dbReference type="GO" id="GO:0005829">
    <property type="term" value="C:cytosol"/>
    <property type="evidence" value="ECO:0007669"/>
    <property type="project" value="TreeGrafter"/>
</dbReference>
<proteinExistence type="predicted"/>
<evidence type="ECO:0000313" key="3">
    <source>
        <dbReference type="Proteomes" id="UP000003303"/>
    </source>
</evidence>
<dbReference type="PANTHER" id="PTHR11735">
    <property type="entry name" value="TRNA N6-ADENOSINE THREONYLCARBAMOYLTRANSFERASE"/>
    <property type="match status" value="1"/>
</dbReference>
<feature type="domain" description="Gcp-like" evidence="1">
    <location>
        <begin position="45"/>
        <end position="142"/>
    </location>
</feature>
<sequence length="226" mass="24291">MNATKPVLLAIDTALQGCSVAVTDSEQVLYTKVYQETEISNAVLIGRYTEEAINWCQEHGYQIAAIATTDGPGSYTGLRIGASLAKGLAFGRSIPLIAVSTLQLLLAGLPSFAGETVTLLDAGHGNAYQQTFDAQGGPCDKATFVTISSEWHAPTESRIVYVGSLPVEGTAVAPPTAETLATVARSYWLEERYVDTAYWEPNYVKPYKAVVGQNKVLERLKLSKQA</sequence>
<keyword evidence="3" id="KW-1185">Reference proteome</keyword>